<dbReference type="EnsemblMetazoa" id="Aqu2.1.32350_001">
    <property type="protein sequence ID" value="Aqu2.1.32350_001"/>
    <property type="gene ID" value="Aqu2.1.32350"/>
</dbReference>
<proteinExistence type="predicted"/>
<keyword evidence="1" id="KW-1133">Transmembrane helix</keyword>
<dbReference type="AlphaFoldDB" id="A0A1X7UWI6"/>
<organism evidence="2">
    <name type="scientific">Amphimedon queenslandica</name>
    <name type="common">Sponge</name>
    <dbReference type="NCBI Taxonomy" id="400682"/>
    <lineage>
        <taxon>Eukaryota</taxon>
        <taxon>Metazoa</taxon>
        <taxon>Porifera</taxon>
        <taxon>Demospongiae</taxon>
        <taxon>Heteroscleromorpha</taxon>
        <taxon>Haplosclerida</taxon>
        <taxon>Niphatidae</taxon>
        <taxon>Amphimedon</taxon>
    </lineage>
</organism>
<evidence type="ECO:0000256" key="1">
    <source>
        <dbReference type="SAM" id="Phobius"/>
    </source>
</evidence>
<keyword evidence="1" id="KW-0812">Transmembrane</keyword>
<dbReference type="Gene3D" id="1.20.120.20">
    <property type="entry name" value="Apolipoprotein"/>
    <property type="match status" value="2"/>
</dbReference>
<evidence type="ECO:0008006" key="3">
    <source>
        <dbReference type="Google" id="ProtNLM"/>
    </source>
</evidence>
<feature type="transmembrane region" description="Helical" evidence="1">
    <location>
        <begin position="57"/>
        <end position="83"/>
    </location>
</feature>
<accession>A0A1X7UWI6</accession>
<evidence type="ECO:0000313" key="2">
    <source>
        <dbReference type="EnsemblMetazoa" id="Aqu2.1.32350_001"/>
    </source>
</evidence>
<reference evidence="2" key="1">
    <citation type="submission" date="2017-05" db="UniProtKB">
        <authorList>
            <consortium name="EnsemblMetazoa"/>
        </authorList>
    </citation>
    <scope>IDENTIFICATION</scope>
</reference>
<protein>
    <recommendedName>
        <fullName evidence="3">Fibrinogen C-terminal domain-containing protein</fullName>
    </recommendedName>
</protein>
<name>A0A1X7UWI6_AMPQE</name>
<dbReference type="OrthoDB" id="5971203at2759"/>
<dbReference type="eggNOG" id="ENOG502SG25">
    <property type="taxonomic scope" value="Eukaryota"/>
</dbReference>
<keyword evidence="1" id="KW-0472">Membrane</keyword>
<dbReference type="InParanoid" id="A0A1X7UWI6"/>
<sequence>MEEKNKDEYDMPGFIQANPGDEYEMLELSNNASRSDAPPTEAAPKKKSSKLSAWNRLLVVITVLLCLIVFLLLVILCLLLVLLSAKDANCTCTTTAGAIPDNFVLPNFTQWSDNIVNRLDRSLPDFNEWANGVVSKVNSNVTQSLPDFNEWANGVVSKVNSNVTQSLPDFNEWANGVVFKVNSNVTQSLPDFNEWANGVVFKVNSNVTQSLPDFNEWANGVVSKVNGNVTQSLPDFNEWANGVVFKVNSNVTQSFPDFNEWANGVVFKVNSNVTQSLPDFNEWANGVVSKVNSNVTQSLPDFNEWANGVVFKVNSNVTQSLPDFNEWANGVVSKVNGNVTQSLPDFNEWANGVVFKVNSNVTQSLPDFNEWAIGVVSKVNSNVTQSLPNFIEWANDIVFDVTSNTTQNLPDFNKWADGVAQNTFQLLQSSPNLTEFNEQILQTTKNSAAKLTGIVDSLSNLEDTSTSTAGVVDHILLLAQELLVVLHNESTALDLPTSCKEIKKRQPLSPSGVYLLSNTSSTYTAYCNMEELCSSTDGWTRLAYLNMTDSTVNCPSGFRLYQSGGVRACGRPVTSSGSCVSVQFPSHGISYSQVCGRVVGYQYGSTDAVDDAWGSNHNNLNADYVDGVSITRGSPRQHVWTLMAGLHEATTAHCNGRYNCPCSEGSPQNSTLQSFIGNDYFCESANPATDDSWQHSVYTSDPLWDGEGCGSLEGNCCNATGLPWFNKVLGTTTTDYLELRVCADEGTGNEDAPVSFYELYVK</sequence>